<comment type="caution">
    <text evidence="1">The sequence shown here is derived from an EMBL/GenBank/DDBJ whole genome shotgun (WGS) entry which is preliminary data.</text>
</comment>
<name>A0A9D4DMM1_DREPO</name>
<protein>
    <submittedName>
        <fullName evidence="1">Uncharacterized protein</fullName>
    </submittedName>
</protein>
<reference evidence="1" key="1">
    <citation type="journal article" date="2019" name="bioRxiv">
        <title>The Genome of the Zebra Mussel, Dreissena polymorpha: A Resource for Invasive Species Research.</title>
        <authorList>
            <person name="McCartney M.A."/>
            <person name="Auch B."/>
            <person name="Kono T."/>
            <person name="Mallez S."/>
            <person name="Zhang Y."/>
            <person name="Obille A."/>
            <person name="Becker A."/>
            <person name="Abrahante J.E."/>
            <person name="Garbe J."/>
            <person name="Badalamenti J.P."/>
            <person name="Herman A."/>
            <person name="Mangelson H."/>
            <person name="Liachko I."/>
            <person name="Sullivan S."/>
            <person name="Sone E.D."/>
            <person name="Koren S."/>
            <person name="Silverstein K.A.T."/>
            <person name="Beckman K.B."/>
            <person name="Gohl D.M."/>
        </authorList>
    </citation>
    <scope>NUCLEOTIDE SEQUENCE</scope>
    <source>
        <strain evidence="1">Duluth1</strain>
        <tissue evidence="1">Whole animal</tissue>
    </source>
</reference>
<organism evidence="1 2">
    <name type="scientific">Dreissena polymorpha</name>
    <name type="common">Zebra mussel</name>
    <name type="synonym">Mytilus polymorpha</name>
    <dbReference type="NCBI Taxonomy" id="45954"/>
    <lineage>
        <taxon>Eukaryota</taxon>
        <taxon>Metazoa</taxon>
        <taxon>Spiralia</taxon>
        <taxon>Lophotrochozoa</taxon>
        <taxon>Mollusca</taxon>
        <taxon>Bivalvia</taxon>
        <taxon>Autobranchia</taxon>
        <taxon>Heteroconchia</taxon>
        <taxon>Euheterodonta</taxon>
        <taxon>Imparidentia</taxon>
        <taxon>Neoheterodontei</taxon>
        <taxon>Myida</taxon>
        <taxon>Dreissenoidea</taxon>
        <taxon>Dreissenidae</taxon>
        <taxon>Dreissena</taxon>
    </lineage>
</organism>
<accession>A0A9D4DMM1</accession>
<dbReference type="Proteomes" id="UP000828390">
    <property type="component" value="Unassembled WGS sequence"/>
</dbReference>
<gene>
    <name evidence="1" type="ORF">DPMN_185629</name>
</gene>
<dbReference type="EMBL" id="JAIWYP010000010">
    <property type="protein sequence ID" value="KAH3751085.1"/>
    <property type="molecule type" value="Genomic_DNA"/>
</dbReference>
<dbReference type="AlphaFoldDB" id="A0A9D4DMM1"/>
<evidence type="ECO:0000313" key="1">
    <source>
        <dbReference type="EMBL" id="KAH3751085.1"/>
    </source>
</evidence>
<sequence>MNLICSAPLHPPTVTVTAVVPAADALVPVAVEVINVVYPPVVALVSVLPVATLSAPVEASTARSVLGTRLK</sequence>
<keyword evidence="2" id="KW-1185">Reference proteome</keyword>
<reference evidence="1" key="2">
    <citation type="submission" date="2020-11" db="EMBL/GenBank/DDBJ databases">
        <authorList>
            <person name="McCartney M.A."/>
            <person name="Auch B."/>
            <person name="Kono T."/>
            <person name="Mallez S."/>
            <person name="Becker A."/>
            <person name="Gohl D.M."/>
            <person name="Silverstein K.A.T."/>
            <person name="Koren S."/>
            <person name="Bechman K.B."/>
            <person name="Herman A."/>
            <person name="Abrahante J.E."/>
            <person name="Garbe J."/>
        </authorList>
    </citation>
    <scope>NUCLEOTIDE SEQUENCE</scope>
    <source>
        <strain evidence="1">Duluth1</strain>
        <tissue evidence="1">Whole animal</tissue>
    </source>
</reference>
<proteinExistence type="predicted"/>
<evidence type="ECO:0000313" key="2">
    <source>
        <dbReference type="Proteomes" id="UP000828390"/>
    </source>
</evidence>